<dbReference type="InterPro" id="IPR027417">
    <property type="entry name" value="P-loop_NTPase"/>
</dbReference>
<name>A0A2X3DFT7_KLEPN</name>
<dbReference type="InterPro" id="IPR003959">
    <property type="entry name" value="ATPase_AAA_core"/>
</dbReference>
<dbReference type="Gene3D" id="3.40.50.300">
    <property type="entry name" value="P-loop containing nucleotide triphosphate hydrolases"/>
    <property type="match status" value="1"/>
</dbReference>
<keyword evidence="4" id="KW-0547">Nucleotide-binding</keyword>
<evidence type="ECO:0000256" key="3">
    <source>
        <dbReference type="ARBA" id="ARBA00022670"/>
    </source>
</evidence>
<protein>
    <submittedName>
        <fullName evidence="11">DNA-binding ATP-dependent protease La</fullName>
        <ecNumber evidence="11">3.4.21.53</ecNumber>
    </submittedName>
</protein>
<dbReference type="SUPFAM" id="SSF52540">
    <property type="entry name" value="P-loop containing nucleoside triphosphate hydrolases"/>
    <property type="match status" value="1"/>
</dbReference>
<dbReference type="AlphaFoldDB" id="A0A2X3DFT7"/>
<evidence type="ECO:0000256" key="4">
    <source>
        <dbReference type="ARBA" id="ARBA00022741"/>
    </source>
</evidence>
<dbReference type="FunFam" id="1.20.58.1480:FF:000001">
    <property type="entry name" value="Lon protease"/>
    <property type="match status" value="1"/>
</dbReference>
<dbReference type="InterPro" id="IPR046336">
    <property type="entry name" value="Lon_prtase_N_sf"/>
</dbReference>
<keyword evidence="3 11" id="KW-0645">Protease</keyword>
<feature type="domain" description="Lon N-terminal" evidence="10">
    <location>
        <begin position="1"/>
        <end position="125"/>
    </location>
</feature>
<keyword evidence="8" id="KW-0346">Stress response</keyword>
<evidence type="ECO:0000256" key="8">
    <source>
        <dbReference type="ARBA" id="ARBA00023016"/>
    </source>
</evidence>
<dbReference type="Pfam" id="PF02190">
    <property type="entry name" value="LON_substr_bdg"/>
    <property type="match status" value="1"/>
</dbReference>
<evidence type="ECO:0000256" key="1">
    <source>
        <dbReference type="ARBA" id="ARBA00004496"/>
    </source>
</evidence>
<evidence type="ECO:0000256" key="9">
    <source>
        <dbReference type="SAM" id="Coils"/>
    </source>
</evidence>
<dbReference type="Proteomes" id="UP000250675">
    <property type="component" value="Unassembled WGS sequence"/>
</dbReference>
<keyword evidence="6" id="KW-0720">Serine protease</keyword>
<dbReference type="InterPro" id="IPR003111">
    <property type="entry name" value="Lon_prtase_N"/>
</dbReference>
<dbReference type="SMART" id="SM00464">
    <property type="entry name" value="LON"/>
    <property type="match status" value="1"/>
</dbReference>
<proteinExistence type="predicted"/>
<dbReference type="EC" id="3.4.21.53" evidence="11"/>
<dbReference type="PANTHER" id="PTHR10046">
    <property type="entry name" value="ATP DEPENDENT LON PROTEASE FAMILY MEMBER"/>
    <property type="match status" value="1"/>
</dbReference>
<feature type="coiled-coil region" evidence="9">
    <location>
        <begin position="111"/>
        <end position="148"/>
    </location>
</feature>
<sequence>MLKLPDGTVKVLVEGLQRARISALSDNGEHFSAKAEYLDSPAIDEREQEVLVRTAISQFEGYIKLNKKIPPEVLTSLNSIDDPARLADTIAAHMPLKLADKQSVLEMSDVNERLEYLMAMMESEIDLLQVEKRIRNRVKKQMEKSQREYYLNEQMKAIQKELGEMDDAPDENEALKRKIDAGENAEEAKEKTEAELQKLKMMSPMSAEATVVRGYIDWMVQVPWNARSKVKKDLRQAQEILDTDHYGLERVKDRILEYLAVQSRVNKIKGPILCLVGPPGVGKTSLGQSIAKATGRKYVRMALGGVRDEAEIRGHRRTYIGSMPGKLIQKMAKVGSKTRCSCWTRSTKCLPTCAATRLPRCLRCWIRNRTWPLTTTTWKWITISVT</sequence>
<dbReference type="InterPro" id="IPR015947">
    <property type="entry name" value="PUA-like_sf"/>
</dbReference>
<evidence type="ECO:0000256" key="2">
    <source>
        <dbReference type="ARBA" id="ARBA00022490"/>
    </source>
</evidence>
<dbReference type="GO" id="GO:0006508">
    <property type="term" value="P:proteolysis"/>
    <property type="evidence" value="ECO:0007669"/>
    <property type="project" value="UniProtKB-KW"/>
</dbReference>
<dbReference type="Gene3D" id="2.30.130.40">
    <property type="entry name" value="LON domain-like"/>
    <property type="match status" value="1"/>
</dbReference>
<dbReference type="GO" id="GO:0003677">
    <property type="term" value="F:DNA binding"/>
    <property type="evidence" value="ECO:0007669"/>
    <property type="project" value="UniProtKB-KW"/>
</dbReference>
<organism evidence="11 12">
    <name type="scientific">Klebsiella pneumoniae</name>
    <dbReference type="NCBI Taxonomy" id="573"/>
    <lineage>
        <taxon>Bacteria</taxon>
        <taxon>Pseudomonadati</taxon>
        <taxon>Pseudomonadota</taxon>
        <taxon>Gammaproteobacteria</taxon>
        <taxon>Enterobacterales</taxon>
        <taxon>Enterobacteriaceae</taxon>
        <taxon>Klebsiella/Raoultella group</taxon>
        <taxon>Klebsiella</taxon>
        <taxon>Klebsiella pneumoniae complex</taxon>
    </lineage>
</organism>
<evidence type="ECO:0000256" key="7">
    <source>
        <dbReference type="ARBA" id="ARBA00022840"/>
    </source>
</evidence>
<dbReference type="FunFam" id="1.20.5.5270:FF:000002">
    <property type="entry name" value="Lon protease homolog"/>
    <property type="match status" value="1"/>
</dbReference>
<dbReference type="GO" id="GO:0005737">
    <property type="term" value="C:cytoplasm"/>
    <property type="evidence" value="ECO:0007669"/>
    <property type="project" value="UniProtKB-SubCell"/>
</dbReference>
<accession>A0A2X3DFT7</accession>
<gene>
    <name evidence="11" type="primary">lon_2</name>
    <name evidence="11" type="ORF">NCTC9645_03380</name>
</gene>
<dbReference type="SUPFAM" id="SSF88697">
    <property type="entry name" value="PUA domain-like"/>
    <property type="match status" value="1"/>
</dbReference>
<dbReference type="Gene3D" id="1.20.5.5270">
    <property type="match status" value="1"/>
</dbReference>
<dbReference type="PROSITE" id="PS51787">
    <property type="entry name" value="LON_N"/>
    <property type="match status" value="1"/>
</dbReference>
<keyword evidence="7" id="KW-0067">ATP-binding</keyword>
<keyword evidence="5 11" id="KW-0378">Hydrolase</keyword>
<dbReference type="GO" id="GO:0005524">
    <property type="term" value="F:ATP binding"/>
    <property type="evidence" value="ECO:0007669"/>
    <property type="project" value="UniProtKB-KW"/>
</dbReference>
<dbReference type="GO" id="GO:0016887">
    <property type="term" value="F:ATP hydrolysis activity"/>
    <property type="evidence" value="ECO:0007669"/>
    <property type="project" value="InterPro"/>
</dbReference>
<dbReference type="Gene3D" id="1.20.58.1480">
    <property type="match status" value="1"/>
</dbReference>
<dbReference type="EMBL" id="UASO01000004">
    <property type="protein sequence ID" value="SQC23221.1"/>
    <property type="molecule type" value="Genomic_DNA"/>
</dbReference>
<evidence type="ECO:0000256" key="5">
    <source>
        <dbReference type="ARBA" id="ARBA00022801"/>
    </source>
</evidence>
<dbReference type="GO" id="GO:0004252">
    <property type="term" value="F:serine-type endopeptidase activity"/>
    <property type="evidence" value="ECO:0007669"/>
    <property type="project" value="UniProtKB-EC"/>
</dbReference>
<evidence type="ECO:0000313" key="12">
    <source>
        <dbReference type="Proteomes" id="UP000250675"/>
    </source>
</evidence>
<dbReference type="InterPro" id="IPR027065">
    <property type="entry name" value="Lon_Prtase"/>
</dbReference>
<comment type="subcellular location">
    <subcellularLocation>
        <location evidence="1">Cytoplasm</location>
    </subcellularLocation>
</comment>
<keyword evidence="11" id="KW-0238">DNA-binding</keyword>
<reference evidence="11 12" key="1">
    <citation type="submission" date="2018-06" db="EMBL/GenBank/DDBJ databases">
        <authorList>
            <consortium name="Pathogen Informatics"/>
            <person name="Doyle S."/>
        </authorList>
    </citation>
    <scope>NUCLEOTIDE SEQUENCE [LARGE SCALE GENOMIC DNA]</scope>
    <source>
        <strain evidence="11 12">NCTC9645</strain>
    </source>
</reference>
<evidence type="ECO:0000259" key="10">
    <source>
        <dbReference type="PROSITE" id="PS51787"/>
    </source>
</evidence>
<feature type="coiled-coil region" evidence="9">
    <location>
        <begin position="172"/>
        <end position="202"/>
    </location>
</feature>
<dbReference type="GO" id="GO:0030163">
    <property type="term" value="P:protein catabolic process"/>
    <property type="evidence" value="ECO:0007669"/>
    <property type="project" value="InterPro"/>
</dbReference>
<evidence type="ECO:0000313" key="11">
    <source>
        <dbReference type="EMBL" id="SQC23221.1"/>
    </source>
</evidence>
<keyword evidence="2" id="KW-0963">Cytoplasm</keyword>
<evidence type="ECO:0000256" key="6">
    <source>
        <dbReference type="ARBA" id="ARBA00022825"/>
    </source>
</evidence>
<dbReference type="Pfam" id="PF00004">
    <property type="entry name" value="AAA"/>
    <property type="match status" value="1"/>
</dbReference>
<dbReference type="GO" id="GO:0004176">
    <property type="term" value="F:ATP-dependent peptidase activity"/>
    <property type="evidence" value="ECO:0007669"/>
    <property type="project" value="InterPro"/>
</dbReference>
<keyword evidence="9" id="KW-0175">Coiled coil</keyword>